<reference evidence="1" key="1">
    <citation type="journal article" date="2015" name="Nature">
        <title>Complex archaea that bridge the gap between prokaryotes and eukaryotes.</title>
        <authorList>
            <person name="Spang A."/>
            <person name="Saw J.H."/>
            <person name="Jorgensen S.L."/>
            <person name="Zaremba-Niedzwiedzka K."/>
            <person name="Martijn J."/>
            <person name="Lind A.E."/>
            <person name="van Eijk R."/>
            <person name="Schleper C."/>
            <person name="Guy L."/>
            <person name="Ettema T.J."/>
        </authorList>
    </citation>
    <scope>NUCLEOTIDE SEQUENCE</scope>
</reference>
<gene>
    <name evidence="1" type="ORF">LCGC14_1100940</name>
</gene>
<organism evidence="1">
    <name type="scientific">marine sediment metagenome</name>
    <dbReference type="NCBI Taxonomy" id="412755"/>
    <lineage>
        <taxon>unclassified sequences</taxon>
        <taxon>metagenomes</taxon>
        <taxon>ecological metagenomes</taxon>
    </lineage>
</organism>
<proteinExistence type="predicted"/>
<accession>A0A0F9MX98</accession>
<comment type="caution">
    <text evidence="1">The sequence shown here is derived from an EMBL/GenBank/DDBJ whole genome shotgun (WGS) entry which is preliminary data.</text>
</comment>
<dbReference type="EMBL" id="LAZR01004960">
    <property type="protein sequence ID" value="KKN04082.1"/>
    <property type="molecule type" value="Genomic_DNA"/>
</dbReference>
<name>A0A0F9MX98_9ZZZZ</name>
<sequence length="73" mass="8038">MRRYEIWSEGYAATGEHGTAVFLGSAEGKTFGDACVNFACENSGFSKHFGQAQLTYWGCRLFDNEIGARKSFG</sequence>
<dbReference type="AlphaFoldDB" id="A0A0F9MX98"/>
<protein>
    <submittedName>
        <fullName evidence="1">Uncharacterized protein</fullName>
    </submittedName>
</protein>
<evidence type="ECO:0000313" key="1">
    <source>
        <dbReference type="EMBL" id="KKN04082.1"/>
    </source>
</evidence>